<evidence type="ECO:0000313" key="2">
    <source>
        <dbReference type="Proteomes" id="UP000684084"/>
    </source>
</evidence>
<sequence>MLRLTINVKNLTLPPIIFRYFSSFNFENGVLNLGWGDRFLCCATFHFACRTKCSFLLYLMYSFPLSYRYSF</sequence>
<proteinExistence type="predicted"/>
<comment type="caution">
    <text evidence="1">The sequence shown here is derived from an EMBL/GenBank/DDBJ whole genome shotgun (WGS) entry which is preliminary data.</text>
</comment>
<gene>
    <name evidence="1" type="ORF">CHRIB12_LOCUS21777</name>
</gene>
<accession>A0A915ZUR3</accession>
<evidence type="ECO:0000313" key="1">
    <source>
        <dbReference type="EMBL" id="CAB5391032.1"/>
    </source>
</evidence>
<dbReference type="OrthoDB" id="10283620at2759"/>
<dbReference type="AlphaFoldDB" id="A0A915ZUR3"/>
<dbReference type="VEuPathDB" id="FungiDB:RhiirFUN_021414"/>
<name>A0A915ZUR3_9GLOM</name>
<protein>
    <submittedName>
        <fullName evidence="1">Uncharacterized protein</fullName>
    </submittedName>
</protein>
<reference evidence="1" key="1">
    <citation type="submission" date="2020-05" db="EMBL/GenBank/DDBJ databases">
        <authorList>
            <person name="Rincon C."/>
            <person name="Sanders R I."/>
            <person name="Robbins C."/>
            <person name="Chaturvedi A."/>
        </authorList>
    </citation>
    <scope>NUCLEOTIDE SEQUENCE</scope>
    <source>
        <strain evidence="1">CHB12</strain>
    </source>
</reference>
<dbReference type="Proteomes" id="UP000684084">
    <property type="component" value="Unassembled WGS sequence"/>
</dbReference>
<organism evidence="1 2">
    <name type="scientific">Rhizophagus irregularis</name>
    <dbReference type="NCBI Taxonomy" id="588596"/>
    <lineage>
        <taxon>Eukaryota</taxon>
        <taxon>Fungi</taxon>
        <taxon>Fungi incertae sedis</taxon>
        <taxon>Mucoromycota</taxon>
        <taxon>Glomeromycotina</taxon>
        <taxon>Glomeromycetes</taxon>
        <taxon>Glomerales</taxon>
        <taxon>Glomeraceae</taxon>
        <taxon>Rhizophagus</taxon>
    </lineage>
</organism>
<dbReference type="EMBL" id="CAGKOT010000071">
    <property type="protein sequence ID" value="CAB5391032.1"/>
    <property type="molecule type" value="Genomic_DNA"/>
</dbReference>